<dbReference type="PANTHER" id="PTHR45792:SF8">
    <property type="entry name" value="DIACYLGLYCEROL LIPASE-ALPHA"/>
    <property type="match status" value="1"/>
</dbReference>
<comment type="catalytic activity">
    <reaction evidence="13">
        <text>a 1,2-diacyl-sn-glycerol + H2O = a 2-acylglycerol + a fatty acid + H(+)</text>
        <dbReference type="Rhea" id="RHEA:33275"/>
        <dbReference type="ChEBI" id="CHEBI:15377"/>
        <dbReference type="ChEBI" id="CHEBI:15378"/>
        <dbReference type="ChEBI" id="CHEBI:17389"/>
        <dbReference type="ChEBI" id="CHEBI:17815"/>
        <dbReference type="ChEBI" id="CHEBI:28868"/>
        <dbReference type="EC" id="3.1.1.116"/>
    </reaction>
    <physiologicalReaction direction="left-to-right" evidence="13">
        <dbReference type="Rhea" id="RHEA:33276"/>
    </physiologicalReaction>
</comment>
<evidence type="ECO:0000256" key="5">
    <source>
        <dbReference type="ARBA" id="ARBA00022692"/>
    </source>
</evidence>
<proteinExistence type="inferred from homology"/>
<evidence type="ECO:0000256" key="1">
    <source>
        <dbReference type="ARBA" id="ARBA00001913"/>
    </source>
</evidence>
<dbReference type="GO" id="GO:0016298">
    <property type="term" value="F:lipase activity"/>
    <property type="evidence" value="ECO:0007669"/>
    <property type="project" value="TreeGrafter"/>
</dbReference>
<evidence type="ECO:0000256" key="10">
    <source>
        <dbReference type="ARBA" id="ARBA00022989"/>
    </source>
</evidence>
<keyword evidence="19" id="KW-1185">Reference proteome</keyword>
<evidence type="ECO:0000259" key="17">
    <source>
        <dbReference type="PROSITE" id="PS50873"/>
    </source>
</evidence>
<keyword evidence="8" id="KW-0106">Calcium</keyword>
<evidence type="ECO:0000256" key="15">
    <source>
        <dbReference type="RuleBase" id="RU363051"/>
    </source>
</evidence>
<keyword evidence="12" id="KW-0472">Membrane</keyword>
<name>A0AAW0EA29_9AGAR</name>
<keyword evidence="15" id="KW-0560">Oxidoreductase</keyword>
<dbReference type="Gene3D" id="3.40.50.1820">
    <property type="entry name" value="alpha/beta hydrolase"/>
    <property type="match status" value="1"/>
</dbReference>
<dbReference type="GO" id="GO:0020037">
    <property type="term" value="F:heme binding"/>
    <property type="evidence" value="ECO:0007669"/>
    <property type="project" value="UniProtKB-UniRule"/>
</dbReference>
<dbReference type="Pfam" id="PF01764">
    <property type="entry name" value="Lipase_3"/>
    <property type="match status" value="1"/>
</dbReference>
<keyword evidence="15" id="KW-0575">Peroxidase</keyword>
<dbReference type="InterPro" id="IPR029058">
    <property type="entry name" value="AB_hydrolase_fold"/>
</dbReference>
<feature type="compositionally biased region" description="Polar residues" evidence="16">
    <location>
        <begin position="1056"/>
        <end position="1070"/>
    </location>
</feature>
<dbReference type="EC" id="1.11.1.-" evidence="15"/>
<evidence type="ECO:0000256" key="13">
    <source>
        <dbReference type="ARBA" id="ARBA00024531"/>
    </source>
</evidence>
<evidence type="ECO:0000256" key="12">
    <source>
        <dbReference type="ARBA" id="ARBA00023136"/>
    </source>
</evidence>
<keyword evidence="5" id="KW-0812">Transmembrane</keyword>
<evidence type="ECO:0000256" key="4">
    <source>
        <dbReference type="ARBA" id="ARBA00022553"/>
    </source>
</evidence>
<evidence type="ECO:0000313" key="19">
    <source>
        <dbReference type="Proteomes" id="UP001362999"/>
    </source>
</evidence>
<reference evidence="18 19" key="1">
    <citation type="journal article" date="2024" name="J Genomics">
        <title>Draft genome sequencing and assembly of Favolaschia claudopus CIRM-BRFM 2984 isolated from oak limbs.</title>
        <authorList>
            <person name="Navarro D."/>
            <person name="Drula E."/>
            <person name="Chaduli D."/>
            <person name="Cazenave R."/>
            <person name="Ahrendt S."/>
            <person name="Wang J."/>
            <person name="Lipzen A."/>
            <person name="Daum C."/>
            <person name="Barry K."/>
            <person name="Grigoriev I.V."/>
            <person name="Favel A."/>
            <person name="Rosso M.N."/>
            <person name="Martin F."/>
        </authorList>
    </citation>
    <scope>NUCLEOTIDE SEQUENCE [LARGE SCALE GENOMIC DNA]</scope>
    <source>
        <strain evidence="18 19">CIRM-BRFM 2984</strain>
    </source>
</reference>
<sequence length="1338" mass="144614">MEQQRQRGKATTVFRMFFIGGSLKYQAKTPQRSLFLLESSKTCSVRSLFLTLPCFTATMRLTNVRAYVWPSPYDLLEDQYTVSSGFGDGGIVDGVDPCSLGPIGGRIPGRQAAAEWLRLAYHDAATHDIETGLGGLDASIGFETGRPQNVGRGMNDSLVFFGAFQSRNSSMADVIALSVILAIKNCGGPSIPFRAGRIDAESAGPETVPEPQQDLESHTSSFAHQGFNLTEMIGLSLLHICSIIDFALGLVACGHTMGGVHQVDFPFTVQNATTSSNPDGVVHFDDSFDSYDNHIATQWIDGSTANPLARGFNTTTNSDARIFAADGNKTMRAFSQDPDLFGAQCGSLLERMLNTVPKTVQLSDVIEPLPVKPYQLSLNLASNGSLVLSGYIRIFGTSAEAAAATPAAMPVSLNWTDRNGQTNAAYSTSAAVVSQTSASLWGSVYFFEINVAIDAHLGISSFVIDWAYSSQLPLTHSDNGGDGFPLQDVILNIPEKSCKDFSQHTVTVYSVVSYLCLASEICSNLVQIRNDMGQISNPYVDYNSNVNQEGNIVVKQVTTRAALVRVDGSASPLYDTYSATFTDGGQFTDEGVINRPHCLLVSLNVAHAMVMAWDTVSRQGVDMASYASAVGFSVVKTGTRLGFAVTRGIASTAVGVTATVVDHTLFGGVSVARPAAGGALSTVFSFAEQLALAPIFFSEYITSTSLLAAHSSINLLSAIIPGSSEASFSLSSFITLVKRELKQPAAGESLPEKQFGITQVARAIIAWVALQGVTQEWDEKRWLQNMREIHVKDVPKSIESIMRARRGSRIRVTSDVIFPGNSGHIIAADIGEASHLRAQSFFGGNKAKTTARTPPKRPAVLPQPRRLNNIQLKATLRRLSKLVLAGYGGASLLFFGVSLTAAHGPTSSNSPMEKATEAAHLAKAIDASEAEAAGDFPEYEAASGLGDPQYSWWDVLLGKHDHEIFERYANSPSDKADAEIKAKMRATAKIGSEHLMPRFWVLTDHGRQQICLVLRGLCSETKRSTMLMNLTCEDEEFEHATTVFSEEDEDPVPGQFRSSPHNKSKAQINFPSVDAPPEGSQSSRHHAHSGMLRMARAMGGIGKPVQRAVHEALFHNPDYELVLCGHSLGAGVAGLLGLMWADPKTCLTVKSSGLPINRRVSVYCFAPPSLIDPTLGKIAENLITSFVYSHDVVSRLSLGAIRDLGAAAMWLCDGNEVKNGRPATDAAGYTAVTARAKRWKAGSGSPDDPHWFISVRKTLEANMHMSNMVPPGRVLWAMRDNDFFPAHRQTANSDSAPDKLRLFEVLDAERVFSQIVFARDMLSAHLPHQYDRALHELL</sequence>
<dbReference type="Gene3D" id="1.10.520.10">
    <property type="match status" value="1"/>
</dbReference>
<evidence type="ECO:0000256" key="3">
    <source>
        <dbReference type="ARBA" id="ARBA00022475"/>
    </source>
</evidence>
<dbReference type="PANTHER" id="PTHR45792">
    <property type="entry name" value="DIACYLGLYCEROL LIPASE HOMOLOG-RELATED"/>
    <property type="match status" value="1"/>
</dbReference>
<gene>
    <name evidence="18" type="ORF">R3P38DRAFT_3302482</name>
</gene>
<dbReference type="Proteomes" id="UP001362999">
    <property type="component" value="Unassembled WGS sequence"/>
</dbReference>
<feature type="region of interest" description="Disordered" evidence="16">
    <location>
        <begin position="1043"/>
        <end position="1088"/>
    </location>
</feature>
<dbReference type="EMBL" id="JAWWNJ010000002">
    <property type="protein sequence ID" value="KAK7061251.1"/>
    <property type="molecule type" value="Genomic_DNA"/>
</dbReference>
<dbReference type="GO" id="GO:0005886">
    <property type="term" value="C:plasma membrane"/>
    <property type="evidence" value="ECO:0007669"/>
    <property type="project" value="UniProtKB-SubCell"/>
</dbReference>
<dbReference type="InterPro" id="IPR052214">
    <property type="entry name" value="DAG_Lipase-Related"/>
</dbReference>
<dbReference type="SUPFAM" id="SSF53474">
    <property type="entry name" value="alpha/beta-Hydrolases"/>
    <property type="match status" value="1"/>
</dbReference>
<keyword evidence="7" id="KW-0378">Hydrolase</keyword>
<evidence type="ECO:0000256" key="6">
    <source>
        <dbReference type="ARBA" id="ARBA00022723"/>
    </source>
</evidence>
<dbReference type="GO" id="GO:0019369">
    <property type="term" value="P:arachidonate metabolic process"/>
    <property type="evidence" value="ECO:0007669"/>
    <property type="project" value="TreeGrafter"/>
</dbReference>
<comment type="subcellular location">
    <subcellularLocation>
        <location evidence="2">Cell membrane</location>
        <topology evidence="2">Multi-pass membrane protein</topology>
    </subcellularLocation>
</comment>
<keyword evidence="6" id="KW-0479">Metal-binding</keyword>
<feature type="domain" description="Plant heme peroxidase family profile" evidence="17">
    <location>
        <begin position="170"/>
        <end position="393"/>
    </location>
</feature>
<protein>
    <recommendedName>
        <fullName evidence="15">Peroxidase</fullName>
        <ecNumber evidence="15">1.11.1.-</ecNumber>
    </recommendedName>
</protein>
<dbReference type="SUPFAM" id="SSF48113">
    <property type="entry name" value="Heme-dependent peroxidases"/>
    <property type="match status" value="1"/>
</dbReference>
<accession>A0AAW0EA29</accession>
<dbReference type="GO" id="GO:0046872">
    <property type="term" value="F:metal ion binding"/>
    <property type="evidence" value="ECO:0007669"/>
    <property type="project" value="UniProtKB-UniRule"/>
</dbReference>
<keyword evidence="11" id="KW-0443">Lipid metabolism</keyword>
<dbReference type="InterPro" id="IPR010255">
    <property type="entry name" value="Haem_peroxidase_sf"/>
</dbReference>
<dbReference type="GO" id="GO:0006979">
    <property type="term" value="P:response to oxidative stress"/>
    <property type="evidence" value="ECO:0007669"/>
    <property type="project" value="InterPro"/>
</dbReference>
<evidence type="ECO:0000313" key="18">
    <source>
        <dbReference type="EMBL" id="KAK7061251.1"/>
    </source>
</evidence>
<evidence type="ECO:0000256" key="2">
    <source>
        <dbReference type="ARBA" id="ARBA00004651"/>
    </source>
</evidence>
<evidence type="ECO:0000256" key="16">
    <source>
        <dbReference type="SAM" id="MobiDB-lite"/>
    </source>
</evidence>
<comment type="similarity">
    <text evidence="14">Belongs to the peroxidase family.</text>
</comment>
<keyword evidence="3" id="KW-1003">Cell membrane</keyword>
<evidence type="ECO:0000256" key="11">
    <source>
        <dbReference type="ARBA" id="ARBA00023098"/>
    </source>
</evidence>
<dbReference type="CDD" id="cd00519">
    <property type="entry name" value="Lipase_3"/>
    <property type="match status" value="1"/>
</dbReference>
<comment type="caution">
    <text evidence="18">The sequence shown here is derived from an EMBL/GenBank/DDBJ whole genome shotgun (WGS) entry which is preliminary data.</text>
</comment>
<organism evidence="18 19">
    <name type="scientific">Favolaschia claudopus</name>
    <dbReference type="NCBI Taxonomy" id="2862362"/>
    <lineage>
        <taxon>Eukaryota</taxon>
        <taxon>Fungi</taxon>
        <taxon>Dikarya</taxon>
        <taxon>Basidiomycota</taxon>
        <taxon>Agaricomycotina</taxon>
        <taxon>Agaricomycetes</taxon>
        <taxon>Agaricomycetidae</taxon>
        <taxon>Agaricales</taxon>
        <taxon>Marasmiineae</taxon>
        <taxon>Mycenaceae</taxon>
        <taxon>Favolaschia</taxon>
    </lineage>
</organism>
<evidence type="ECO:0000256" key="7">
    <source>
        <dbReference type="ARBA" id="ARBA00022801"/>
    </source>
</evidence>
<dbReference type="GO" id="GO:0046340">
    <property type="term" value="P:diacylglycerol catabolic process"/>
    <property type="evidence" value="ECO:0007669"/>
    <property type="project" value="TreeGrafter"/>
</dbReference>
<evidence type="ECO:0000256" key="9">
    <source>
        <dbReference type="ARBA" id="ARBA00022963"/>
    </source>
</evidence>
<dbReference type="GO" id="GO:0004601">
    <property type="term" value="F:peroxidase activity"/>
    <property type="evidence" value="ECO:0007669"/>
    <property type="project" value="UniProtKB-KW"/>
</dbReference>
<dbReference type="PROSITE" id="PS50873">
    <property type="entry name" value="PEROXIDASE_4"/>
    <property type="match status" value="1"/>
</dbReference>
<dbReference type="InterPro" id="IPR002016">
    <property type="entry name" value="Haem_peroxidase"/>
</dbReference>
<keyword evidence="4" id="KW-0597">Phosphoprotein</keyword>
<evidence type="ECO:0000256" key="8">
    <source>
        <dbReference type="ARBA" id="ARBA00022837"/>
    </source>
</evidence>
<comment type="cofactor">
    <cofactor evidence="1">
        <name>Ca(2+)</name>
        <dbReference type="ChEBI" id="CHEBI:29108"/>
    </cofactor>
</comment>
<evidence type="ECO:0000256" key="14">
    <source>
        <dbReference type="RuleBase" id="RU004241"/>
    </source>
</evidence>
<keyword evidence="10" id="KW-1133">Transmembrane helix</keyword>
<dbReference type="PRINTS" id="PR00458">
    <property type="entry name" value="PEROXIDASE"/>
</dbReference>
<keyword evidence="9" id="KW-0442">Lipid degradation</keyword>
<dbReference type="InterPro" id="IPR002921">
    <property type="entry name" value="Fungal_lipase-type"/>
</dbReference>
<dbReference type="Pfam" id="PF00141">
    <property type="entry name" value="peroxidase"/>
    <property type="match status" value="1"/>
</dbReference>